<dbReference type="eggNOG" id="COG0840">
    <property type="taxonomic scope" value="Bacteria"/>
</dbReference>
<dbReference type="Pfam" id="PF00015">
    <property type="entry name" value="MCPsignal"/>
    <property type="match status" value="1"/>
</dbReference>
<keyword evidence="7" id="KW-0472">Membrane</keyword>
<dbReference type="Proteomes" id="UP000007882">
    <property type="component" value="Chromosome"/>
</dbReference>
<evidence type="ECO:0000256" key="2">
    <source>
        <dbReference type="ARBA" id="ARBA00022989"/>
    </source>
</evidence>
<sequence length="580" mass="60425">MGFRPVAALRRGELPPTLVLVALMLVVLGVPVYLITLRAFDQLERSELGREAEELRVAIGAHAQRLRDFGVTNSIWTGLYDDIAAGDDAQFAIDLPPAVLSEDYGITAAVGVAADGSIRVGGTMRDGRYAPMPPPFDDPATMRDYIRPDAEAGDGYCGITSVTGEPAEFCSFAVYHDMGTGDPAGALLVVRALDDAGVASLAGQTDDVIDLRAAPRAGAQALRELDSAFGTIAVTTAAAGDTMAVACTITGVDGVAVTLESVNERAIHSLARSTLWRLGLVVLATVALAGAMIAMAQLRAVRNQVRPLRRTVEKIMKSGNLGLRVPPAGSPDIDALSGAINDMLTSIDRNTAEIDAMRAGQEQDREARLREQEDHRRETAERVRAESEQIISGVSGRLGDAVRGVDAVRASVADITAGSVAAHAATEEMAGNAAQADRAVEALTVSLPATRDLVALIASIAGQTRMLALNATIEAARAGPAGLGFAVVAEEVRKLADDTAESAERITATLGTLTTTATDVSGAVATMTEAIDSVRVAIGQVRSVADDQQRTISVLVDQVRDAIGGIDELAAGPAPQVLRS</sequence>
<dbReference type="Pfam" id="PF05228">
    <property type="entry name" value="CHASE4"/>
    <property type="match status" value="1"/>
</dbReference>
<feature type="transmembrane region" description="Helical" evidence="7">
    <location>
        <begin position="20"/>
        <end position="40"/>
    </location>
</feature>
<protein>
    <submittedName>
        <fullName evidence="10">Putative methyl-accepting chemotaxis protein</fullName>
    </submittedName>
</protein>
<dbReference type="AlphaFoldDB" id="I0HBV1"/>
<evidence type="ECO:0000259" key="9">
    <source>
        <dbReference type="PROSITE" id="PS50885"/>
    </source>
</evidence>
<dbReference type="SUPFAM" id="SSF58104">
    <property type="entry name" value="Methyl-accepting chemotaxis protein (MCP) signaling domain"/>
    <property type="match status" value="1"/>
</dbReference>
<comment type="similarity">
    <text evidence="4">Belongs to the methyl-accepting chemotaxis (MCP) protein family.</text>
</comment>
<dbReference type="InterPro" id="IPR004089">
    <property type="entry name" value="MCPsignal_dom"/>
</dbReference>
<accession>I0HBV1</accession>
<reference evidence="10 11" key="1">
    <citation type="submission" date="2012-02" db="EMBL/GenBank/DDBJ databases">
        <title>Complete genome sequence of Actinoplanes missouriensis 431 (= NBRC 102363).</title>
        <authorList>
            <person name="Ohnishi Y."/>
            <person name="Ishikawa J."/>
            <person name="Sekine M."/>
            <person name="Hosoyama A."/>
            <person name="Harada T."/>
            <person name="Narita H."/>
            <person name="Hata T."/>
            <person name="Konno Y."/>
            <person name="Tutikane K."/>
            <person name="Fujita N."/>
            <person name="Horinouchi S."/>
            <person name="Hayakawa M."/>
        </authorList>
    </citation>
    <scope>NUCLEOTIDE SEQUENCE [LARGE SCALE GENOMIC DNA]</scope>
    <source>
        <strain evidence="11">ATCC 14538 / DSM 43046 / CBS 188.64 / JCM 3121 / NBRC 102363 / NCIMB 12654 / NRRL B-3342 / UNCC 431</strain>
    </source>
</reference>
<dbReference type="PATRIC" id="fig|512565.3.peg.5262"/>
<feature type="domain" description="HAMP" evidence="9">
    <location>
        <begin position="299"/>
        <end position="352"/>
    </location>
</feature>
<evidence type="ECO:0000313" key="10">
    <source>
        <dbReference type="EMBL" id="BAL90488.1"/>
    </source>
</evidence>
<dbReference type="InterPro" id="IPR003660">
    <property type="entry name" value="HAMP_dom"/>
</dbReference>
<dbReference type="CDD" id="cd06225">
    <property type="entry name" value="HAMP"/>
    <property type="match status" value="1"/>
</dbReference>
<dbReference type="STRING" id="512565.AMIS_52680"/>
<keyword evidence="3 5" id="KW-0807">Transducer</keyword>
<dbReference type="HOGENOM" id="CLU_480327_0_0_11"/>
<dbReference type="SMART" id="SM00304">
    <property type="entry name" value="HAMP"/>
    <property type="match status" value="1"/>
</dbReference>
<evidence type="ECO:0000256" key="3">
    <source>
        <dbReference type="ARBA" id="ARBA00023224"/>
    </source>
</evidence>
<organism evidence="10 11">
    <name type="scientific">Actinoplanes missouriensis (strain ATCC 14538 / DSM 43046 / CBS 188.64 / JCM 3121 / NBRC 102363 / NCIMB 12654 / NRRL B-3342 / UNCC 431)</name>
    <dbReference type="NCBI Taxonomy" id="512565"/>
    <lineage>
        <taxon>Bacteria</taxon>
        <taxon>Bacillati</taxon>
        <taxon>Actinomycetota</taxon>
        <taxon>Actinomycetes</taxon>
        <taxon>Micromonosporales</taxon>
        <taxon>Micromonosporaceae</taxon>
        <taxon>Actinoplanes</taxon>
    </lineage>
</organism>
<evidence type="ECO:0000256" key="7">
    <source>
        <dbReference type="SAM" id="Phobius"/>
    </source>
</evidence>
<gene>
    <name evidence="10" type="primary">mlp3</name>
    <name evidence="10" type="ordered locus">AMIS_52680</name>
</gene>
<dbReference type="GO" id="GO:0006935">
    <property type="term" value="P:chemotaxis"/>
    <property type="evidence" value="ECO:0007669"/>
    <property type="project" value="InterPro"/>
</dbReference>
<proteinExistence type="inferred from homology"/>
<dbReference type="InterPro" id="IPR007892">
    <property type="entry name" value="CHASE4"/>
</dbReference>
<dbReference type="GO" id="GO:0016020">
    <property type="term" value="C:membrane"/>
    <property type="evidence" value="ECO:0007669"/>
    <property type="project" value="InterPro"/>
</dbReference>
<evidence type="ECO:0000256" key="4">
    <source>
        <dbReference type="ARBA" id="ARBA00029447"/>
    </source>
</evidence>
<dbReference type="InterPro" id="IPR004090">
    <property type="entry name" value="Chemotax_Me-accpt_rcpt"/>
</dbReference>
<evidence type="ECO:0000313" key="11">
    <source>
        <dbReference type="Proteomes" id="UP000007882"/>
    </source>
</evidence>
<evidence type="ECO:0000256" key="1">
    <source>
        <dbReference type="ARBA" id="ARBA00022692"/>
    </source>
</evidence>
<dbReference type="PROSITE" id="PS50111">
    <property type="entry name" value="CHEMOTAXIS_TRANSDUC_2"/>
    <property type="match status" value="1"/>
</dbReference>
<dbReference type="PROSITE" id="PS50885">
    <property type="entry name" value="HAMP"/>
    <property type="match status" value="1"/>
</dbReference>
<dbReference type="SMART" id="SM00283">
    <property type="entry name" value="MA"/>
    <property type="match status" value="1"/>
</dbReference>
<name>I0HBV1_ACTM4</name>
<feature type="region of interest" description="Disordered" evidence="6">
    <location>
        <begin position="358"/>
        <end position="384"/>
    </location>
</feature>
<keyword evidence="11" id="KW-1185">Reference proteome</keyword>
<keyword evidence="2 7" id="KW-1133">Transmembrane helix</keyword>
<dbReference type="Pfam" id="PF00672">
    <property type="entry name" value="HAMP"/>
    <property type="match status" value="1"/>
</dbReference>
<dbReference type="PANTHER" id="PTHR32089:SF112">
    <property type="entry name" value="LYSOZYME-LIKE PROTEIN-RELATED"/>
    <property type="match status" value="1"/>
</dbReference>
<feature type="transmembrane region" description="Helical" evidence="7">
    <location>
        <begin position="275"/>
        <end position="296"/>
    </location>
</feature>
<evidence type="ECO:0000256" key="5">
    <source>
        <dbReference type="PROSITE-ProRule" id="PRU00284"/>
    </source>
</evidence>
<dbReference type="PRINTS" id="PR00260">
    <property type="entry name" value="CHEMTRNSDUCR"/>
</dbReference>
<evidence type="ECO:0000256" key="6">
    <source>
        <dbReference type="SAM" id="MobiDB-lite"/>
    </source>
</evidence>
<dbReference type="Gene3D" id="6.10.340.10">
    <property type="match status" value="1"/>
</dbReference>
<keyword evidence="1 7" id="KW-0812">Transmembrane</keyword>
<dbReference type="GO" id="GO:0004888">
    <property type="term" value="F:transmembrane signaling receptor activity"/>
    <property type="evidence" value="ECO:0007669"/>
    <property type="project" value="InterPro"/>
</dbReference>
<evidence type="ECO:0000259" key="8">
    <source>
        <dbReference type="PROSITE" id="PS50111"/>
    </source>
</evidence>
<dbReference type="EMBL" id="AP012319">
    <property type="protein sequence ID" value="BAL90488.1"/>
    <property type="molecule type" value="Genomic_DNA"/>
</dbReference>
<dbReference type="KEGG" id="ams:AMIS_52680"/>
<dbReference type="GO" id="GO:0007165">
    <property type="term" value="P:signal transduction"/>
    <property type="evidence" value="ECO:0007669"/>
    <property type="project" value="UniProtKB-KW"/>
</dbReference>
<dbReference type="Gene3D" id="1.10.287.950">
    <property type="entry name" value="Methyl-accepting chemotaxis protein"/>
    <property type="match status" value="1"/>
</dbReference>
<feature type="domain" description="Methyl-accepting transducer" evidence="8">
    <location>
        <begin position="351"/>
        <end position="580"/>
    </location>
</feature>
<dbReference type="PANTHER" id="PTHR32089">
    <property type="entry name" value="METHYL-ACCEPTING CHEMOTAXIS PROTEIN MCPB"/>
    <property type="match status" value="1"/>
</dbReference>